<dbReference type="Proteomes" id="UP000537204">
    <property type="component" value="Unassembled WGS sequence"/>
</dbReference>
<dbReference type="Gene3D" id="3.40.50.20">
    <property type="match status" value="1"/>
</dbReference>
<dbReference type="Gene3D" id="3.30.1490.20">
    <property type="entry name" value="ATP-grasp fold, A domain"/>
    <property type="match status" value="1"/>
</dbReference>
<accession>A0A7W9DZM2</accession>
<dbReference type="AlphaFoldDB" id="A0A7W9DZM2"/>
<gene>
    <name evidence="1" type="ORF">HDE68_003407</name>
</gene>
<proteinExistence type="predicted"/>
<dbReference type="EMBL" id="JACHCE010000005">
    <property type="protein sequence ID" value="MBB5637492.1"/>
    <property type="molecule type" value="Genomic_DNA"/>
</dbReference>
<name>A0A7W9DZM2_9SPHI</name>
<organism evidence="1 2">
    <name type="scientific">Pedobacter cryoconitis</name>
    <dbReference type="NCBI Taxonomy" id="188932"/>
    <lineage>
        <taxon>Bacteria</taxon>
        <taxon>Pseudomonadati</taxon>
        <taxon>Bacteroidota</taxon>
        <taxon>Sphingobacteriia</taxon>
        <taxon>Sphingobacteriales</taxon>
        <taxon>Sphingobacteriaceae</taxon>
        <taxon>Pedobacter</taxon>
    </lineage>
</organism>
<dbReference type="GO" id="GO:0005524">
    <property type="term" value="F:ATP binding"/>
    <property type="evidence" value="ECO:0007669"/>
    <property type="project" value="InterPro"/>
</dbReference>
<evidence type="ECO:0000313" key="1">
    <source>
        <dbReference type="EMBL" id="MBB5637492.1"/>
    </source>
</evidence>
<dbReference type="RefSeq" id="WP_183883365.1">
    <property type="nucleotide sequence ID" value="NZ_JACHCD010000001.1"/>
</dbReference>
<protein>
    <submittedName>
        <fullName evidence="1">Uncharacterized protein</fullName>
    </submittedName>
</protein>
<comment type="caution">
    <text evidence="1">The sequence shown here is derived from an EMBL/GenBank/DDBJ whole genome shotgun (WGS) entry which is preliminary data.</text>
</comment>
<evidence type="ECO:0000313" key="2">
    <source>
        <dbReference type="Proteomes" id="UP000537204"/>
    </source>
</evidence>
<sequence length="165" mass="18446">MKTLITGGKSAQALKILKAFTADQVLLGDYGDMPSFASAQYQFVSLGERNDETIAHTLLNACLDQEADRLLPLYQFELEAVMRSAILFEEFNIHVLLPDLISFPHYLADTVADKLNWAVFDKGELLYATMPAADFSVLGKEKALNGVFYMNEDNNKQKQTLFTIA</sequence>
<dbReference type="InterPro" id="IPR013815">
    <property type="entry name" value="ATP_grasp_subdomain_1"/>
</dbReference>
<reference evidence="1 2" key="1">
    <citation type="submission" date="2020-08" db="EMBL/GenBank/DDBJ databases">
        <title>Genomic Encyclopedia of Type Strains, Phase IV (KMG-V): Genome sequencing to study the core and pangenomes of soil and plant-associated prokaryotes.</title>
        <authorList>
            <person name="Whitman W."/>
        </authorList>
    </citation>
    <scope>NUCLEOTIDE SEQUENCE [LARGE SCALE GENOMIC DNA]</scope>
    <source>
        <strain evidence="1 2">S3M1</strain>
    </source>
</reference>